<dbReference type="EMBL" id="KQ030563">
    <property type="protein sequence ID" value="KJZ71728.1"/>
    <property type="molecule type" value="Genomic_DNA"/>
</dbReference>
<dbReference type="SUPFAM" id="SSF57667">
    <property type="entry name" value="beta-beta-alpha zinc fingers"/>
    <property type="match status" value="1"/>
</dbReference>
<dbReference type="GO" id="GO:0003723">
    <property type="term" value="F:RNA binding"/>
    <property type="evidence" value="ECO:0007669"/>
    <property type="project" value="TreeGrafter"/>
</dbReference>
<evidence type="ECO:0000313" key="8">
    <source>
        <dbReference type="Proteomes" id="UP000054481"/>
    </source>
</evidence>
<proteinExistence type="predicted"/>
<name>A0A0F7ZSP6_9HYPO</name>
<dbReference type="Gene3D" id="3.30.160.60">
    <property type="entry name" value="Classic Zinc Finger"/>
    <property type="match status" value="1"/>
</dbReference>
<evidence type="ECO:0000313" key="7">
    <source>
        <dbReference type="EMBL" id="KJZ71728.1"/>
    </source>
</evidence>
<evidence type="ECO:0000259" key="6">
    <source>
        <dbReference type="SMART" id="SM00451"/>
    </source>
</evidence>
<accession>A0A0F7ZSP6</accession>
<organism evidence="7 8">
    <name type="scientific">Hirsutella minnesotensis 3608</name>
    <dbReference type="NCBI Taxonomy" id="1043627"/>
    <lineage>
        <taxon>Eukaryota</taxon>
        <taxon>Fungi</taxon>
        <taxon>Dikarya</taxon>
        <taxon>Ascomycota</taxon>
        <taxon>Pezizomycotina</taxon>
        <taxon>Sordariomycetes</taxon>
        <taxon>Hypocreomycetidae</taxon>
        <taxon>Hypocreales</taxon>
        <taxon>Ophiocordycipitaceae</taxon>
        <taxon>Hirsutella</taxon>
    </lineage>
</organism>
<keyword evidence="8" id="KW-1185">Reference proteome</keyword>
<evidence type="ECO:0000256" key="4">
    <source>
        <dbReference type="SAM" id="Coils"/>
    </source>
</evidence>
<gene>
    <name evidence="7" type="ORF">HIM_08870</name>
</gene>
<keyword evidence="3" id="KW-0862">Zinc</keyword>
<reference evidence="7 8" key="1">
    <citation type="journal article" date="2014" name="Genome Biol. Evol.">
        <title>Comparative genomics and transcriptomics analyses reveal divergent lifestyle features of nematode endoparasitic fungus Hirsutella minnesotensis.</title>
        <authorList>
            <person name="Lai Y."/>
            <person name="Liu K."/>
            <person name="Zhang X."/>
            <person name="Zhang X."/>
            <person name="Li K."/>
            <person name="Wang N."/>
            <person name="Shu C."/>
            <person name="Wu Y."/>
            <person name="Wang C."/>
            <person name="Bushley K.E."/>
            <person name="Xiang M."/>
            <person name="Liu X."/>
        </authorList>
    </citation>
    <scope>NUCLEOTIDE SEQUENCE [LARGE SCALE GENOMIC DNA]</scope>
    <source>
        <strain evidence="7 8">3608</strain>
    </source>
</reference>
<feature type="compositionally biased region" description="Basic and acidic residues" evidence="5">
    <location>
        <begin position="219"/>
        <end position="229"/>
    </location>
</feature>
<evidence type="ECO:0000256" key="3">
    <source>
        <dbReference type="ARBA" id="ARBA00022833"/>
    </source>
</evidence>
<dbReference type="SMART" id="SM00451">
    <property type="entry name" value="ZnF_U1"/>
    <property type="match status" value="1"/>
</dbReference>
<dbReference type="PANTHER" id="PTHR13173:SF10">
    <property type="entry name" value="WW DOMAIN-BINDING PROTEIN 4"/>
    <property type="match status" value="1"/>
</dbReference>
<feature type="domain" description="U1-type" evidence="6">
    <location>
        <begin position="8"/>
        <end position="43"/>
    </location>
</feature>
<dbReference type="GO" id="GO:0000398">
    <property type="term" value="P:mRNA splicing, via spliceosome"/>
    <property type="evidence" value="ECO:0007669"/>
    <property type="project" value="InterPro"/>
</dbReference>
<dbReference type="GO" id="GO:0071011">
    <property type="term" value="C:precatalytic spliceosome"/>
    <property type="evidence" value="ECO:0007669"/>
    <property type="project" value="TreeGrafter"/>
</dbReference>
<dbReference type="GO" id="GO:0008270">
    <property type="term" value="F:zinc ion binding"/>
    <property type="evidence" value="ECO:0007669"/>
    <property type="project" value="UniProtKB-KW"/>
</dbReference>
<sequence length="300" mass="33636">MSEHWKSTPKYWCKYCSCYVRDTKLERQNHEATARHQGALKRSLRELHRTHEREERDKERAKHEIARLNGVVTGNRGAFQPGTSSSAAPAVTTEAERKRQREQLAELGVAIPSDMRPEMAMAGDWTVTSTRVIEEIGPDGSFRTEAVATGVRKREEATEEQKEEEEAFQRLFKKPRKWGRDSKSLAQDDDAELDALLSSTTIPIKTKTESDDAEELEKEQEPPEGHVKQETANGVEVPIKEEDEGGTNLPRDQGSVQLKAGPDSVESAALRNAAVKEEAGEKDPAPVVFKKRKPKGVRAR</sequence>
<dbReference type="InterPro" id="IPR013085">
    <property type="entry name" value="U1-CZ_Znf_C2H2"/>
</dbReference>
<feature type="region of interest" description="Disordered" evidence="5">
    <location>
        <begin position="74"/>
        <end position="101"/>
    </location>
</feature>
<dbReference type="InterPro" id="IPR036236">
    <property type="entry name" value="Znf_C2H2_sf"/>
</dbReference>
<dbReference type="PANTHER" id="PTHR13173">
    <property type="entry name" value="WW DOMAIN BINDING PROTEIN 4"/>
    <property type="match status" value="1"/>
</dbReference>
<dbReference type="InterPro" id="IPR040023">
    <property type="entry name" value="WBP4"/>
</dbReference>
<feature type="region of interest" description="Disordered" evidence="5">
    <location>
        <begin position="173"/>
        <end position="300"/>
    </location>
</feature>
<protein>
    <recommendedName>
        <fullName evidence="6">U1-type domain-containing protein</fullName>
    </recommendedName>
</protein>
<feature type="compositionally biased region" description="Basic and acidic residues" evidence="5">
    <location>
        <begin position="274"/>
        <end position="284"/>
    </location>
</feature>
<keyword evidence="4" id="KW-0175">Coiled coil</keyword>
<dbReference type="Pfam" id="PF06220">
    <property type="entry name" value="zf-U1"/>
    <property type="match status" value="1"/>
</dbReference>
<evidence type="ECO:0000256" key="5">
    <source>
        <dbReference type="SAM" id="MobiDB-lite"/>
    </source>
</evidence>
<keyword evidence="1" id="KW-0479">Metal-binding</keyword>
<keyword evidence="2" id="KW-0863">Zinc-finger</keyword>
<dbReference type="OrthoDB" id="191651at2759"/>
<feature type="coiled-coil region" evidence="4">
    <location>
        <begin position="44"/>
        <end position="71"/>
    </location>
</feature>
<evidence type="ECO:0000256" key="2">
    <source>
        <dbReference type="ARBA" id="ARBA00022771"/>
    </source>
</evidence>
<evidence type="ECO:0000256" key="1">
    <source>
        <dbReference type="ARBA" id="ARBA00022723"/>
    </source>
</evidence>
<dbReference type="InterPro" id="IPR003604">
    <property type="entry name" value="Matrin/U1-like-C_Znf_C2H2"/>
</dbReference>
<dbReference type="Proteomes" id="UP000054481">
    <property type="component" value="Unassembled WGS sequence"/>
</dbReference>
<dbReference type="AlphaFoldDB" id="A0A0F7ZSP6"/>
<feature type="compositionally biased region" description="Basic residues" evidence="5">
    <location>
        <begin position="289"/>
        <end position="300"/>
    </location>
</feature>